<dbReference type="AlphaFoldDB" id="A0A5N5E3B9"/>
<dbReference type="EMBL" id="MRBO01000455">
    <property type="protein sequence ID" value="KAB2584251.1"/>
    <property type="molecule type" value="Genomic_DNA"/>
</dbReference>
<sequence length="161" mass="18139">MDDMAQYWSEYPLSEVDGQVPSALPVGRYVSVISNGHGALTAWVAGPSRCYRTPHPASAHPPVRVTRGDPSREPEEVWFEPYTEEDLRMVNDDVNSYLAEAGVRLQPRGYKWHVLVPESVRDGEELEYALREKNQYIEPAGVLRAIARLYESLVSQIPPTS</sequence>
<accession>A0A5N5E3B9</accession>
<proteinExistence type="predicted"/>
<comment type="caution">
    <text evidence="1">The sequence shown here is derived from an EMBL/GenBank/DDBJ whole genome shotgun (WGS) entry which is preliminary data.</text>
</comment>
<name>A0A5N5E3B9_RHOER</name>
<evidence type="ECO:0000313" key="2">
    <source>
        <dbReference type="Proteomes" id="UP000325576"/>
    </source>
</evidence>
<dbReference type="Proteomes" id="UP000325576">
    <property type="component" value="Unassembled WGS sequence"/>
</dbReference>
<evidence type="ECO:0000313" key="1">
    <source>
        <dbReference type="EMBL" id="KAB2584251.1"/>
    </source>
</evidence>
<organism evidence="1 2">
    <name type="scientific">Rhodococcus erythropolis</name>
    <name type="common">Arthrobacter picolinophilus</name>
    <dbReference type="NCBI Taxonomy" id="1833"/>
    <lineage>
        <taxon>Bacteria</taxon>
        <taxon>Bacillati</taxon>
        <taxon>Actinomycetota</taxon>
        <taxon>Actinomycetes</taxon>
        <taxon>Mycobacteriales</taxon>
        <taxon>Nocardiaceae</taxon>
        <taxon>Rhodococcus</taxon>
        <taxon>Rhodococcus erythropolis group</taxon>
    </lineage>
</organism>
<gene>
    <name evidence="1" type="ORF">BS297_16510</name>
</gene>
<dbReference type="Pfam" id="PF19381">
    <property type="entry name" value="DUF5956"/>
    <property type="match status" value="1"/>
</dbReference>
<protein>
    <submittedName>
        <fullName evidence="1">Uncharacterized protein</fullName>
    </submittedName>
</protein>
<dbReference type="InterPro" id="IPR046000">
    <property type="entry name" value="DUF5956"/>
</dbReference>
<reference evidence="1 2" key="1">
    <citation type="journal article" date="2017" name="Poromechanics V (2013)">
        <title>Genomic Characterization of the Arsenic-Tolerant Actinobacterium, &lt;i&gt;Rhodococcus erythropolis&lt;/i&gt; S43.</title>
        <authorList>
            <person name="Retamal-Morales G."/>
            <person name="Mehnert M."/>
            <person name="Schwabe R."/>
            <person name="Tischler D."/>
            <person name="Schloemann M."/>
            <person name="Levican G.J."/>
        </authorList>
    </citation>
    <scope>NUCLEOTIDE SEQUENCE [LARGE SCALE GENOMIC DNA]</scope>
    <source>
        <strain evidence="1 2">S43</strain>
    </source>
</reference>